<evidence type="ECO:0000259" key="3">
    <source>
        <dbReference type="Pfam" id="PF00496"/>
    </source>
</evidence>
<name>A0ABU0GGF7_9CELL</name>
<feature type="compositionally biased region" description="Low complexity" evidence="1">
    <location>
        <begin position="490"/>
        <end position="501"/>
    </location>
</feature>
<feature type="compositionally biased region" description="Low complexity" evidence="1">
    <location>
        <begin position="227"/>
        <end position="273"/>
    </location>
</feature>
<evidence type="ECO:0000256" key="2">
    <source>
        <dbReference type="SAM" id="SignalP"/>
    </source>
</evidence>
<feature type="chain" id="PRO_5047139264" evidence="2">
    <location>
        <begin position="26"/>
        <end position="678"/>
    </location>
</feature>
<dbReference type="Gene3D" id="3.10.105.10">
    <property type="entry name" value="Dipeptide-binding Protein, Domain 3"/>
    <property type="match status" value="1"/>
</dbReference>
<feature type="signal peptide" evidence="2">
    <location>
        <begin position="1"/>
        <end position="25"/>
    </location>
</feature>
<dbReference type="EMBL" id="JAUSVM010000001">
    <property type="protein sequence ID" value="MDQ0424378.1"/>
    <property type="molecule type" value="Genomic_DNA"/>
</dbReference>
<sequence length="678" mass="67975">MLRTRVGATRGVAAGLVVVLTGALAACTSDPVDPARAGTVAVGVDLPFVSLNGATAAGRAPGSVLVRGLVQSGFTTLAADGTVEQDASFGTVEKVADDPLTVRYTIAPTARWSDGVAVTPADLLLEWAARSGQLDEVVPELDADGAPAGDLDDVVAFGATSAALAHASAVPAVDGATLTVVYDTPVADWQVALDVNLPAHVVGRLALDPAAPRFPAQEPAADVTAQAEAPAPGASGTAASDATPAPGAAPDATTTSAPEATSTPGATAAPDPAQDAERWAAAVVTAVQQQDRAALVPLSRVWRGAGRAGAVAADPTLTTTTGPYVLERVDDGGVEAVRNEAYAGERPAAFDRVRLRTDLDPLAQVAAVGADELDVAAPLSTADVLAAAVDADDVTVVTGGDAVLQLVVQEAAGGAFDPAAHASAADPAAAAAELRRAFLAGVPREQAVNDVVAPLWEGAEVSDVVAAQVGAEAPAAPQPGDADAEDADAGDAQAGDGRAPATTDAAPERVTVRVLANTADPVRAGVVDALVEAGRRAGFDVEPVEATDPAGTLRTRPEDWDVAVVPVAQEDLPVAALAARWRTGGATNVTGHADAALDATLDALVAQRDPAVVPAQVAEVSAALVASGAVLPLVRTPVVTLTAERSADEDPGLPVLDPVPALTPGAADLTWWWRWTRR</sequence>
<dbReference type="PANTHER" id="PTHR30290:SF65">
    <property type="entry name" value="MONOACYL PHOSPHATIDYLINOSITOL TETRAMANNOSIDE-BINDING PROTEIN LPQW-RELATED"/>
    <property type="match status" value="1"/>
</dbReference>
<dbReference type="InterPro" id="IPR000914">
    <property type="entry name" value="SBP_5_dom"/>
</dbReference>
<evidence type="ECO:0000256" key="1">
    <source>
        <dbReference type="SAM" id="MobiDB-lite"/>
    </source>
</evidence>
<evidence type="ECO:0000313" key="4">
    <source>
        <dbReference type="EMBL" id="MDQ0424378.1"/>
    </source>
</evidence>
<feature type="region of interest" description="Disordered" evidence="1">
    <location>
        <begin position="216"/>
        <end position="277"/>
    </location>
</feature>
<dbReference type="Gene3D" id="3.40.190.10">
    <property type="entry name" value="Periplasmic binding protein-like II"/>
    <property type="match status" value="1"/>
</dbReference>
<organism evidence="4 5">
    <name type="scientific">Cellulomonas iranensis</name>
    <dbReference type="NCBI Taxonomy" id="76862"/>
    <lineage>
        <taxon>Bacteria</taxon>
        <taxon>Bacillati</taxon>
        <taxon>Actinomycetota</taxon>
        <taxon>Actinomycetes</taxon>
        <taxon>Micrococcales</taxon>
        <taxon>Cellulomonadaceae</taxon>
        <taxon>Cellulomonas</taxon>
    </lineage>
</organism>
<evidence type="ECO:0000313" key="5">
    <source>
        <dbReference type="Proteomes" id="UP001240250"/>
    </source>
</evidence>
<dbReference type="InterPro" id="IPR039424">
    <property type="entry name" value="SBP_5"/>
</dbReference>
<accession>A0ABU0GGF7</accession>
<dbReference type="Pfam" id="PF00496">
    <property type="entry name" value="SBP_bac_5"/>
    <property type="match status" value="1"/>
</dbReference>
<feature type="domain" description="Solute-binding protein family 5" evidence="3">
    <location>
        <begin position="94"/>
        <end position="569"/>
    </location>
</feature>
<keyword evidence="2" id="KW-0732">Signal</keyword>
<proteinExistence type="predicted"/>
<dbReference type="SUPFAM" id="SSF53850">
    <property type="entry name" value="Periplasmic binding protein-like II"/>
    <property type="match status" value="1"/>
</dbReference>
<keyword evidence="5" id="KW-1185">Reference proteome</keyword>
<dbReference type="PANTHER" id="PTHR30290">
    <property type="entry name" value="PERIPLASMIC BINDING COMPONENT OF ABC TRANSPORTER"/>
    <property type="match status" value="1"/>
</dbReference>
<dbReference type="PROSITE" id="PS51257">
    <property type="entry name" value="PROKAR_LIPOPROTEIN"/>
    <property type="match status" value="1"/>
</dbReference>
<protein>
    <submittedName>
        <fullName evidence="4">Peptide/nickel transport system substrate-binding protein</fullName>
    </submittedName>
</protein>
<feature type="region of interest" description="Disordered" evidence="1">
    <location>
        <begin position="473"/>
        <end position="508"/>
    </location>
</feature>
<comment type="caution">
    <text evidence="4">The sequence shown here is derived from an EMBL/GenBank/DDBJ whole genome shotgun (WGS) entry which is preliminary data.</text>
</comment>
<reference evidence="4 5" key="1">
    <citation type="submission" date="2023-07" db="EMBL/GenBank/DDBJ databases">
        <title>Sequencing the genomes of 1000 actinobacteria strains.</title>
        <authorList>
            <person name="Klenk H.-P."/>
        </authorList>
    </citation>
    <scope>NUCLEOTIDE SEQUENCE [LARGE SCALE GENOMIC DNA]</scope>
    <source>
        <strain evidence="4 5">DSM 14785</strain>
    </source>
</reference>
<dbReference type="Gene3D" id="3.90.76.10">
    <property type="entry name" value="Dipeptide-binding Protein, Domain 1"/>
    <property type="match status" value="1"/>
</dbReference>
<dbReference type="Proteomes" id="UP001240250">
    <property type="component" value="Unassembled WGS sequence"/>
</dbReference>
<gene>
    <name evidence="4" type="ORF">JO380_000759</name>
</gene>
<dbReference type="RefSeq" id="WP_169798629.1">
    <property type="nucleotide sequence ID" value="NZ_JAUSVM010000001.1"/>
</dbReference>